<dbReference type="AlphaFoldDB" id="Q01FZ0"/>
<accession>Q01FZ0</accession>
<evidence type="ECO:0000313" key="3">
    <source>
        <dbReference type="EMBL" id="OUS42527.1"/>
    </source>
</evidence>
<feature type="domain" description="AB hydrolase-1" evidence="1">
    <location>
        <begin position="32"/>
        <end position="295"/>
    </location>
</feature>
<dbReference type="Proteomes" id="UP000195557">
    <property type="component" value="Unassembled WGS sequence"/>
</dbReference>
<dbReference type="PANTHER" id="PTHR43194">
    <property type="entry name" value="HYDROLASE ALPHA/BETA FOLD FAMILY"/>
    <property type="match status" value="1"/>
</dbReference>
<dbReference type="Proteomes" id="UP000009170">
    <property type="component" value="Unassembled WGS sequence"/>
</dbReference>
<gene>
    <name evidence="3" type="ORF">BE221DRAFT_187210</name>
    <name evidence="2" type="ORF">OT_ostta01g04500</name>
</gene>
<dbReference type="OrthoDB" id="19657at2759"/>
<protein>
    <submittedName>
        <fullName evidence="3">Alpha/beta hydrolase fold:Este</fullName>
    </submittedName>
    <submittedName>
        <fullName evidence="2">Unnamed product</fullName>
    </submittedName>
</protein>
<dbReference type="InParanoid" id="Q01FZ0"/>
<dbReference type="GO" id="GO:0016787">
    <property type="term" value="F:hydrolase activity"/>
    <property type="evidence" value="ECO:0007669"/>
    <property type="project" value="UniProtKB-KW"/>
</dbReference>
<dbReference type="SUPFAM" id="SSF53474">
    <property type="entry name" value="alpha/beta-Hydrolases"/>
    <property type="match status" value="1"/>
</dbReference>
<organism evidence="2 4">
    <name type="scientific">Ostreococcus tauri</name>
    <name type="common">Marine green alga</name>
    <dbReference type="NCBI Taxonomy" id="70448"/>
    <lineage>
        <taxon>Eukaryota</taxon>
        <taxon>Viridiplantae</taxon>
        <taxon>Chlorophyta</taxon>
        <taxon>Mamiellophyceae</taxon>
        <taxon>Mamiellales</taxon>
        <taxon>Bathycoccaceae</taxon>
        <taxon>Ostreococcus</taxon>
    </lineage>
</organism>
<dbReference type="KEGG" id="ota:OT_ostta01g04500"/>
<accession>A0A1Y5I1G8</accession>
<sequence length="313" mass="33254">MPSVARASSSDGVSVAVRKYDAIGSADRARVVLLVHANGFHGGVFEPVCERLCELGWTCYAMDLRGHGASTAPTNGRMEWSALADDVQAVVTSLGLHRCHALGHSCGGHALLTVEARRPGTFASIYAFEPIFVVKQEEVPDLDVSPGSPLMTHTQYLVKSATRRRSRFASTAEALEAYKSKPPMNTWNAEALNAYVNKGGFVSDVDGVRLACTAETEIAVYNAGDKETTAFGELPKVTCPVAVAKGASLASDGKTLIYSAVIAPAIVAAVRDGTLVEFPDNSHLGPMESPRDVADSARDFFTAALAREPRSKL</sequence>
<evidence type="ECO:0000313" key="4">
    <source>
        <dbReference type="Proteomes" id="UP000009170"/>
    </source>
</evidence>
<reference evidence="2" key="2">
    <citation type="journal article" date="2014" name="BMC Genomics">
        <title>An improved genome of the model marine alga Ostreococcus tauri unfolds by assessing Illumina de novo assemblies.</title>
        <authorList>
            <person name="Blanc-Mathieu R."/>
            <person name="Verhelst B."/>
            <person name="Derelle E."/>
            <person name="Rombauts S."/>
            <person name="Bouget F.Y."/>
            <person name="Carre I."/>
            <person name="Chateau A."/>
            <person name="Eyre-Walker A."/>
            <person name="Grimsley N."/>
            <person name="Moreau H."/>
            <person name="Piegu B."/>
            <person name="Rivals E."/>
            <person name="Schackwitz W."/>
            <person name="Van de Peer Y."/>
            <person name="Piganeau G."/>
        </authorList>
    </citation>
    <scope>NUCLEOTIDE SEQUENCE</scope>
    <source>
        <strain evidence="2">RCC4221</strain>
    </source>
</reference>
<name>Q01FZ0_OSTTA</name>
<reference evidence="3" key="3">
    <citation type="submission" date="2017-04" db="EMBL/GenBank/DDBJ databases">
        <title>Population genomics of picophytoplankton unveils novel chromosome hypervariability.</title>
        <authorList>
            <consortium name="DOE Joint Genome Institute"/>
            <person name="Blanc-Mathieu R."/>
            <person name="Krasovec M."/>
            <person name="Hebrard M."/>
            <person name="Yau S."/>
            <person name="Desgranges E."/>
            <person name="Martin J."/>
            <person name="Schackwitz W."/>
            <person name="Kuo A."/>
            <person name="Salin G."/>
            <person name="Donnadieu C."/>
            <person name="Desdevises Y."/>
            <person name="Sanchez-Ferandin S."/>
            <person name="Moreau H."/>
            <person name="Rivals E."/>
            <person name="Grigoriev I.V."/>
            <person name="Grimsley N."/>
            <person name="Eyre-Walker A."/>
            <person name="Piganeau G."/>
        </authorList>
    </citation>
    <scope>NUCLEOTIDE SEQUENCE [LARGE SCALE GENOMIC DNA]</scope>
    <source>
        <strain evidence="3">RCC 1115</strain>
    </source>
</reference>
<proteinExistence type="predicted"/>
<dbReference type="EMBL" id="KZ155838">
    <property type="protein sequence ID" value="OUS42527.1"/>
    <property type="molecule type" value="Genomic_DNA"/>
</dbReference>
<evidence type="ECO:0000313" key="2">
    <source>
        <dbReference type="EMBL" id="CAL50354.1"/>
    </source>
</evidence>
<dbReference type="GeneID" id="9834905"/>
<dbReference type="STRING" id="70448.Q01FZ0"/>
<dbReference type="Gene3D" id="3.40.50.1820">
    <property type="entry name" value="alpha/beta hydrolase"/>
    <property type="match status" value="1"/>
</dbReference>
<dbReference type="InterPro" id="IPR029058">
    <property type="entry name" value="AB_hydrolase_fold"/>
</dbReference>
<dbReference type="InterPro" id="IPR000073">
    <property type="entry name" value="AB_hydrolase_1"/>
</dbReference>
<keyword evidence="4" id="KW-1185">Reference proteome</keyword>
<accession>A0A454XJ28</accession>
<dbReference type="PANTHER" id="PTHR43194:SF2">
    <property type="entry name" value="PEROXISOMAL MEMBRANE PROTEIN LPX1"/>
    <property type="match status" value="1"/>
</dbReference>
<evidence type="ECO:0000259" key="1">
    <source>
        <dbReference type="Pfam" id="PF12697"/>
    </source>
</evidence>
<reference evidence="2 4" key="1">
    <citation type="journal article" date="2006" name="Proc. Natl. Acad. Sci. U.S.A.">
        <title>Genome analysis of the smallest free-living eukaryote Ostreococcus tauri unveils many unique features.</title>
        <authorList>
            <person name="Derelle E."/>
            <person name="Ferraz C."/>
            <person name="Rombauts S."/>
            <person name="Rouze P."/>
            <person name="Worden A.Z."/>
            <person name="Robbens S."/>
            <person name="Partensky F."/>
            <person name="Degroeve S."/>
            <person name="Echeynie S."/>
            <person name="Cooke R."/>
            <person name="Saeys Y."/>
            <person name="Wuyts J."/>
            <person name="Jabbari K."/>
            <person name="Bowler C."/>
            <person name="Panaud O."/>
            <person name="Piegu B."/>
            <person name="Ball S.G."/>
            <person name="Ral J.-P."/>
            <person name="Bouget F.-Y."/>
            <person name="Piganeau G."/>
            <person name="De Baets B."/>
            <person name="Picard A."/>
            <person name="Delseny M."/>
            <person name="Demaille J."/>
            <person name="Van de Peer Y."/>
            <person name="Moreau H."/>
        </authorList>
    </citation>
    <scope>NUCLEOTIDE SEQUENCE [LARGE SCALE GENOMIC DNA]</scope>
    <source>
        <strain evidence="2 4">OTTH0595</strain>
    </source>
</reference>
<dbReference type="EMBL" id="CAID01000001">
    <property type="protein sequence ID" value="CAL50354.1"/>
    <property type="molecule type" value="Genomic_DNA"/>
</dbReference>
<dbReference type="InterPro" id="IPR050228">
    <property type="entry name" value="Carboxylesterase_BioH"/>
</dbReference>
<dbReference type="ESTHER" id="ostta-q01fz0">
    <property type="family name" value="Epoxide_hydrolase"/>
</dbReference>
<keyword evidence="3" id="KW-0378">Hydrolase</keyword>
<dbReference type="OMA" id="RRSHWPD"/>
<dbReference type="Pfam" id="PF12697">
    <property type="entry name" value="Abhydrolase_6"/>
    <property type="match status" value="1"/>
</dbReference>
<dbReference type="RefSeq" id="XP_003074503.1">
    <property type="nucleotide sequence ID" value="XM_003074456.1"/>
</dbReference>